<evidence type="ECO:0008006" key="6">
    <source>
        <dbReference type="Google" id="ProtNLM"/>
    </source>
</evidence>
<dbReference type="SUPFAM" id="SSF159865">
    <property type="entry name" value="XkdW-like"/>
    <property type="match status" value="1"/>
</dbReference>
<reference evidence="5" key="1">
    <citation type="submission" date="2018-05" db="EMBL/GenBank/DDBJ databases">
        <authorList>
            <person name="Feng T."/>
        </authorList>
    </citation>
    <scope>NUCLEOTIDE SEQUENCE [LARGE SCALE GENOMIC DNA]</scope>
    <source>
        <strain evidence="5">S27</strain>
    </source>
</reference>
<dbReference type="Pfam" id="PF16778">
    <property type="entry name" value="Phage_tail_APC"/>
    <property type="match status" value="1"/>
</dbReference>
<dbReference type="EMBL" id="QHKS01000010">
    <property type="protein sequence ID" value="RDK01430.1"/>
    <property type="molecule type" value="Genomic_DNA"/>
</dbReference>
<dbReference type="AlphaFoldDB" id="A0A370N740"/>
<organism evidence="4 5">
    <name type="scientific">Paraburkholderia lacunae</name>
    <dbReference type="NCBI Taxonomy" id="2211104"/>
    <lineage>
        <taxon>Bacteria</taxon>
        <taxon>Pseudomonadati</taxon>
        <taxon>Pseudomonadota</taxon>
        <taxon>Betaproteobacteria</taxon>
        <taxon>Burkholderiales</taxon>
        <taxon>Burkholderiaceae</taxon>
        <taxon>Paraburkholderia</taxon>
    </lineage>
</organism>
<dbReference type="RefSeq" id="WP_115101832.1">
    <property type="nucleotide sequence ID" value="NZ_QHKS01000010.1"/>
</dbReference>
<dbReference type="OrthoDB" id="5465054at2"/>
<dbReference type="Proteomes" id="UP000254875">
    <property type="component" value="Unassembled WGS sequence"/>
</dbReference>
<evidence type="ECO:0000259" key="3">
    <source>
        <dbReference type="Pfam" id="PF16778"/>
    </source>
</evidence>
<evidence type="ECO:0000259" key="2">
    <source>
        <dbReference type="Pfam" id="PF09636"/>
    </source>
</evidence>
<dbReference type="Gene3D" id="3.30.56.60">
    <property type="entry name" value="XkdW-like"/>
    <property type="match status" value="1"/>
</dbReference>
<dbReference type="Pfam" id="PF09636">
    <property type="entry name" value="XkdW"/>
    <property type="match status" value="1"/>
</dbReference>
<evidence type="ECO:0000313" key="4">
    <source>
        <dbReference type="EMBL" id="RDK01430.1"/>
    </source>
</evidence>
<feature type="domain" description="Bacteriophage SP-beta YorD" evidence="2">
    <location>
        <begin position="7"/>
        <end position="68"/>
    </location>
</feature>
<protein>
    <recommendedName>
        <fullName evidence="6">Phage tail protein</fullName>
    </recommendedName>
</protein>
<feature type="domain" description="Phage tail assembly chaperone-like" evidence="3">
    <location>
        <begin position="78"/>
        <end position="131"/>
    </location>
</feature>
<dbReference type="InterPro" id="IPR019094">
    <property type="entry name" value="Phage_SP-beta_YorD"/>
</dbReference>
<keyword evidence="5" id="KW-1185">Reference proteome</keyword>
<gene>
    <name evidence="4" type="ORF">DLM46_16500</name>
</gene>
<evidence type="ECO:0000313" key="5">
    <source>
        <dbReference type="Proteomes" id="UP000254875"/>
    </source>
</evidence>
<accession>A0A370N740</accession>
<evidence type="ECO:0000256" key="1">
    <source>
        <dbReference type="SAM" id="MobiDB-lite"/>
    </source>
</evidence>
<dbReference type="InterPro" id="IPR035950">
    <property type="entry name" value="XkdW-like_sf"/>
</dbReference>
<name>A0A370N740_9BURK</name>
<comment type="caution">
    <text evidence="4">The sequence shown here is derived from an EMBL/GenBank/DDBJ whole genome shotgun (WGS) entry which is preliminary data.</text>
</comment>
<dbReference type="InterPro" id="IPR031893">
    <property type="entry name" value="Phage_tail_APC"/>
</dbReference>
<sequence length="142" mass="15820">MLSLEQMIFCIQKVYPGTRQGSDYWVAHPVDASLQQSGPAFVVEWKLDQPQPTEEQIEAHWTAHGDEYRAMAADADGRAKRNALLVDADNLVEMAIDTGNAALETSARSYRQSLRDLPQREGWPNAISWPDPADAQPSIPQT</sequence>
<feature type="region of interest" description="Disordered" evidence="1">
    <location>
        <begin position="121"/>
        <end position="142"/>
    </location>
</feature>
<proteinExistence type="predicted"/>